<proteinExistence type="predicted"/>
<dbReference type="PANTHER" id="PTHR42770:SF15">
    <property type="entry name" value="GLUTAMATE_GAMMA-AMINOBUTYRATE ANTIPORTER-RELATED"/>
    <property type="match status" value="1"/>
</dbReference>
<feature type="transmembrane region" description="Helical" evidence="7">
    <location>
        <begin position="403"/>
        <end position="424"/>
    </location>
</feature>
<dbReference type="PATRIC" id="fig|452.5.peg.394"/>
<dbReference type="InterPro" id="IPR050367">
    <property type="entry name" value="APC_superfamily"/>
</dbReference>
<reference evidence="8 9" key="1">
    <citation type="submission" date="2015-11" db="EMBL/GenBank/DDBJ databases">
        <title>Genomic analysis of 38 Legionella species identifies large and diverse effector repertoires.</title>
        <authorList>
            <person name="Burstein D."/>
            <person name="Amaro F."/>
            <person name="Zusman T."/>
            <person name="Lifshitz Z."/>
            <person name="Cohen O."/>
            <person name="Gilbert J.A."/>
            <person name="Pupko T."/>
            <person name="Shuman H.A."/>
            <person name="Segal G."/>
        </authorList>
    </citation>
    <scope>NUCLEOTIDE SEQUENCE [LARGE SCALE GENOMIC DNA]</scope>
    <source>
        <strain evidence="8 9">Mt.St.Helens-9</strain>
    </source>
</reference>
<dbReference type="AlphaFoldDB" id="A0A0W0Z9C2"/>
<dbReference type="OrthoDB" id="3185104at2"/>
<feature type="transmembrane region" description="Helical" evidence="7">
    <location>
        <begin position="276"/>
        <end position="295"/>
    </location>
</feature>
<evidence type="ECO:0000256" key="6">
    <source>
        <dbReference type="ARBA" id="ARBA00023136"/>
    </source>
</evidence>
<dbReference type="RefSeq" id="WP_058482455.1">
    <property type="nucleotide sequence ID" value="NZ_CAAAII010000003.1"/>
</dbReference>
<feature type="transmembrane region" description="Helical" evidence="7">
    <location>
        <begin position="232"/>
        <end position="255"/>
    </location>
</feature>
<keyword evidence="3" id="KW-1003">Cell membrane</keyword>
<accession>A0A0W0Z9C2</accession>
<feature type="transmembrane region" description="Helical" evidence="7">
    <location>
        <begin position="436"/>
        <end position="457"/>
    </location>
</feature>
<dbReference type="PANTHER" id="PTHR42770">
    <property type="entry name" value="AMINO ACID TRANSPORTER-RELATED"/>
    <property type="match status" value="1"/>
</dbReference>
<evidence type="ECO:0000256" key="3">
    <source>
        <dbReference type="ARBA" id="ARBA00022475"/>
    </source>
</evidence>
<keyword evidence="6 7" id="KW-0472">Membrane</keyword>
<evidence type="ECO:0000256" key="7">
    <source>
        <dbReference type="SAM" id="Phobius"/>
    </source>
</evidence>
<dbReference type="STRING" id="452.Lspi_0359"/>
<keyword evidence="2" id="KW-0813">Transport</keyword>
<keyword evidence="9" id="KW-1185">Reference proteome</keyword>
<evidence type="ECO:0000313" key="9">
    <source>
        <dbReference type="Proteomes" id="UP000054877"/>
    </source>
</evidence>
<feature type="transmembrane region" description="Helical" evidence="7">
    <location>
        <begin position="150"/>
        <end position="175"/>
    </location>
</feature>
<dbReference type="EMBL" id="LNYX01000005">
    <property type="protein sequence ID" value="KTD65647.1"/>
    <property type="molecule type" value="Genomic_DNA"/>
</dbReference>
<feature type="transmembrane region" description="Helical" evidence="7">
    <location>
        <begin position="334"/>
        <end position="352"/>
    </location>
</feature>
<dbReference type="PIRSF" id="PIRSF006060">
    <property type="entry name" value="AA_transporter"/>
    <property type="match status" value="1"/>
</dbReference>
<organism evidence="8 9">
    <name type="scientific">Legionella spiritensis</name>
    <dbReference type="NCBI Taxonomy" id="452"/>
    <lineage>
        <taxon>Bacteria</taxon>
        <taxon>Pseudomonadati</taxon>
        <taxon>Pseudomonadota</taxon>
        <taxon>Gammaproteobacteria</taxon>
        <taxon>Legionellales</taxon>
        <taxon>Legionellaceae</taxon>
        <taxon>Legionella</taxon>
    </lineage>
</organism>
<keyword evidence="5 7" id="KW-1133">Transmembrane helix</keyword>
<evidence type="ECO:0000256" key="4">
    <source>
        <dbReference type="ARBA" id="ARBA00022692"/>
    </source>
</evidence>
<feature type="transmembrane region" description="Helical" evidence="7">
    <location>
        <begin position="70"/>
        <end position="90"/>
    </location>
</feature>
<evidence type="ECO:0000313" key="8">
    <source>
        <dbReference type="EMBL" id="KTD65647.1"/>
    </source>
</evidence>
<feature type="transmembrane region" description="Helical" evidence="7">
    <location>
        <begin position="358"/>
        <end position="382"/>
    </location>
</feature>
<gene>
    <name evidence="8" type="ORF">Lspi_0359</name>
</gene>
<name>A0A0W0Z9C2_LEGSP</name>
<evidence type="ECO:0000256" key="5">
    <source>
        <dbReference type="ARBA" id="ARBA00022989"/>
    </source>
</evidence>
<feature type="transmembrane region" description="Helical" evidence="7">
    <location>
        <begin position="196"/>
        <end position="220"/>
    </location>
</feature>
<feature type="transmembrane region" description="Helical" evidence="7">
    <location>
        <begin position="34"/>
        <end position="58"/>
    </location>
</feature>
<protein>
    <submittedName>
        <fullName evidence="8">Amino acid antiporter</fullName>
    </submittedName>
</protein>
<comment type="caution">
    <text evidence="8">The sequence shown here is derived from an EMBL/GenBank/DDBJ whole genome shotgun (WGS) entry which is preliminary data.</text>
</comment>
<evidence type="ECO:0000256" key="1">
    <source>
        <dbReference type="ARBA" id="ARBA00004651"/>
    </source>
</evidence>
<dbReference type="InterPro" id="IPR002293">
    <property type="entry name" value="AA/rel_permease1"/>
</dbReference>
<dbReference type="Proteomes" id="UP000054877">
    <property type="component" value="Unassembled WGS sequence"/>
</dbReference>
<dbReference type="Pfam" id="PF13520">
    <property type="entry name" value="AA_permease_2"/>
    <property type="match status" value="1"/>
</dbReference>
<feature type="transmembrane region" description="Helical" evidence="7">
    <location>
        <begin position="96"/>
        <end position="114"/>
    </location>
</feature>
<dbReference type="Gene3D" id="1.20.1740.10">
    <property type="entry name" value="Amino acid/polyamine transporter I"/>
    <property type="match status" value="1"/>
</dbReference>
<feature type="transmembrane region" description="Helical" evidence="7">
    <location>
        <begin position="123"/>
        <end position="144"/>
    </location>
</feature>
<keyword evidence="4 7" id="KW-0812">Transmembrane</keyword>
<sequence length="465" mass="52116">MKAWSSQKISTFALVLLITGAIDSIRNLPGTALFGASLIFFFIFSAIVFLIPVALISAELSSTWSEEEGGIYSWVKHAFGENIAFFTIWLQWINTMVWYPTILSFIAGTLAYLINPELAQNKYYLITVILVVFWSLTLLGTYGIRASAAFASICAIFGMILPMGLIILLGLLWLVQGHPMAISLDIHHLIPRWGDTQSWVSLTAIMTSFLGMELAAVHVRNVRNPQRNFPRAMFFSVILILTTMILGSLAIAFVLPRQQINLVDGVMQAFSNFFESYHLTALMPVIILLLLLGSMGSMVNWIISPAKGMLLAADHGFLPHWLYRLNRHGVASRILMLQAVLVTVLCGGFLMFPSINAIYWLFTDLSTELYMLMYVFMFIAAIRLKRKFASQHRPFQIPCGKPGYYLTCALGLTGCLITLVIGFIPPEISMDFGSAARFRMVFASGILIMISPAYLLYRRKIHLYD</sequence>
<dbReference type="GO" id="GO:0022857">
    <property type="term" value="F:transmembrane transporter activity"/>
    <property type="evidence" value="ECO:0007669"/>
    <property type="project" value="InterPro"/>
</dbReference>
<evidence type="ECO:0000256" key="2">
    <source>
        <dbReference type="ARBA" id="ARBA00022448"/>
    </source>
</evidence>
<dbReference type="GO" id="GO:0005886">
    <property type="term" value="C:plasma membrane"/>
    <property type="evidence" value="ECO:0007669"/>
    <property type="project" value="UniProtKB-SubCell"/>
</dbReference>
<comment type="subcellular location">
    <subcellularLocation>
        <location evidence="1">Cell membrane</location>
        <topology evidence="1">Multi-pass membrane protein</topology>
    </subcellularLocation>
</comment>